<dbReference type="RefSeq" id="WP_015248059.1">
    <property type="nucleotide sequence ID" value="NC_019892.1"/>
</dbReference>
<keyword evidence="6" id="KW-1185">Reference proteome</keyword>
<dbReference type="eggNOG" id="COG0615">
    <property type="taxonomic scope" value="Bacteria"/>
</dbReference>
<sequence>MSVAKIFEDPSQLAPRIAEAQRLGQTVVFANGCFELLHVGHVRYLQAARELGDLLIVAVNTDDSLAQIKPDRRPVNSDRERMEIIAALGPVDFVVPLSDRTPAGLIMLFRPQIHTKGTDYTLDRIPERVVVESYGGRVELVGGPKDRSTSAMLRAIKAPESASGTSEVGGRPETVARAG</sequence>
<evidence type="ECO:0000256" key="2">
    <source>
        <dbReference type="ARBA" id="ARBA00022695"/>
    </source>
</evidence>
<dbReference type="Gene3D" id="3.40.50.620">
    <property type="entry name" value="HUPs"/>
    <property type="match status" value="1"/>
</dbReference>
<keyword evidence="2" id="KW-0548">Nucleotidyltransferase</keyword>
<feature type="region of interest" description="Disordered" evidence="3">
    <location>
        <begin position="157"/>
        <end position="179"/>
    </location>
</feature>
<evidence type="ECO:0000256" key="3">
    <source>
        <dbReference type="SAM" id="MobiDB-lite"/>
    </source>
</evidence>
<dbReference type="EMBL" id="CP003364">
    <property type="protein sequence ID" value="AGA28947.1"/>
    <property type="molecule type" value="Genomic_DNA"/>
</dbReference>
<evidence type="ECO:0000313" key="5">
    <source>
        <dbReference type="EMBL" id="AGA28947.1"/>
    </source>
</evidence>
<gene>
    <name evidence="5" type="ordered locus">Sinac_4782</name>
</gene>
<dbReference type="OrthoDB" id="9802794at2"/>
<name>L0DI74_SINAD</name>
<dbReference type="Pfam" id="PF01467">
    <property type="entry name" value="CTP_transf_like"/>
    <property type="match status" value="1"/>
</dbReference>
<proteinExistence type="predicted"/>
<evidence type="ECO:0000256" key="1">
    <source>
        <dbReference type="ARBA" id="ARBA00022679"/>
    </source>
</evidence>
<dbReference type="Proteomes" id="UP000010798">
    <property type="component" value="Chromosome"/>
</dbReference>
<dbReference type="STRING" id="886293.Sinac_4782"/>
<evidence type="ECO:0000313" key="6">
    <source>
        <dbReference type="Proteomes" id="UP000010798"/>
    </source>
</evidence>
<organism evidence="5 6">
    <name type="scientific">Singulisphaera acidiphila (strain ATCC BAA-1392 / DSM 18658 / VKM B-2454 / MOB10)</name>
    <dbReference type="NCBI Taxonomy" id="886293"/>
    <lineage>
        <taxon>Bacteria</taxon>
        <taxon>Pseudomonadati</taxon>
        <taxon>Planctomycetota</taxon>
        <taxon>Planctomycetia</taxon>
        <taxon>Isosphaerales</taxon>
        <taxon>Isosphaeraceae</taxon>
        <taxon>Singulisphaera</taxon>
    </lineage>
</organism>
<dbReference type="NCBIfam" id="TIGR00125">
    <property type="entry name" value="cyt_tran_rel"/>
    <property type="match status" value="1"/>
</dbReference>
<keyword evidence="1 5" id="KW-0808">Transferase</keyword>
<dbReference type="HOGENOM" id="CLU_034585_2_0_0"/>
<dbReference type="PANTHER" id="PTHR43793:SF2">
    <property type="entry name" value="BIFUNCTIONAL PROTEIN HLDE"/>
    <property type="match status" value="1"/>
</dbReference>
<dbReference type="SUPFAM" id="SSF52374">
    <property type="entry name" value="Nucleotidylyl transferase"/>
    <property type="match status" value="1"/>
</dbReference>
<dbReference type="InterPro" id="IPR050385">
    <property type="entry name" value="Archaeal_FAD_synthase"/>
</dbReference>
<dbReference type="GO" id="GO:0016779">
    <property type="term" value="F:nucleotidyltransferase activity"/>
    <property type="evidence" value="ECO:0007669"/>
    <property type="project" value="UniProtKB-KW"/>
</dbReference>
<dbReference type="InterPro" id="IPR004821">
    <property type="entry name" value="Cyt_trans-like"/>
</dbReference>
<dbReference type="PANTHER" id="PTHR43793">
    <property type="entry name" value="FAD SYNTHASE"/>
    <property type="match status" value="1"/>
</dbReference>
<dbReference type="KEGG" id="saci:Sinac_4782"/>
<dbReference type="AlphaFoldDB" id="L0DI74"/>
<feature type="domain" description="Cytidyltransferase-like" evidence="4">
    <location>
        <begin position="30"/>
        <end position="124"/>
    </location>
</feature>
<accession>L0DI74</accession>
<evidence type="ECO:0000259" key="4">
    <source>
        <dbReference type="Pfam" id="PF01467"/>
    </source>
</evidence>
<protein>
    <submittedName>
        <fullName evidence="5">Cytidyltransferase-related enzyme</fullName>
    </submittedName>
</protein>
<reference evidence="5 6" key="1">
    <citation type="submission" date="2012-02" db="EMBL/GenBank/DDBJ databases">
        <title>Complete sequence of chromosome of Singulisphaera acidiphila DSM 18658.</title>
        <authorList>
            <consortium name="US DOE Joint Genome Institute (JGI-PGF)"/>
            <person name="Lucas S."/>
            <person name="Copeland A."/>
            <person name="Lapidus A."/>
            <person name="Glavina del Rio T."/>
            <person name="Dalin E."/>
            <person name="Tice H."/>
            <person name="Bruce D."/>
            <person name="Goodwin L."/>
            <person name="Pitluck S."/>
            <person name="Peters L."/>
            <person name="Ovchinnikova G."/>
            <person name="Chertkov O."/>
            <person name="Kyrpides N."/>
            <person name="Mavromatis K."/>
            <person name="Ivanova N."/>
            <person name="Brettin T."/>
            <person name="Detter J.C."/>
            <person name="Han C."/>
            <person name="Larimer F."/>
            <person name="Land M."/>
            <person name="Hauser L."/>
            <person name="Markowitz V."/>
            <person name="Cheng J.-F."/>
            <person name="Hugenholtz P."/>
            <person name="Woyke T."/>
            <person name="Wu D."/>
            <person name="Tindall B."/>
            <person name="Pomrenke H."/>
            <person name="Brambilla E."/>
            <person name="Klenk H.-P."/>
            <person name="Eisen J.A."/>
        </authorList>
    </citation>
    <scope>NUCLEOTIDE SEQUENCE [LARGE SCALE GENOMIC DNA]</scope>
    <source>
        <strain evidence="6">ATCC BAA-1392 / DSM 18658 / VKM B-2454 / MOB10</strain>
    </source>
</reference>
<dbReference type="InterPro" id="IPR014729">
    <property type="entry name" value="Rossmann-like_a/b/a_fold"/>
</dbReference>